<dbReference type="Gene3D" id="3.20.20.100">
    <property type="entry name" value="NADP-dependent oxidoreductase domain"/>
    <property type="match status" value="1"/>
</dbReference>
<keyword evidence="4" id="KW-1185">Reference proteome</keyword>
<dbReference type="EMBL" id="PYBV01000058">
    <property type="protein sequence ID" value="PYC63885.1"/>
    <property type="molecule type" value="Genomic_DNA"/>
</dbReference>
<dbReference type="PRINTS" id="PR00069">
    <property type="entry name" value="ALDKETRDTASE"/>
</dbReference>
<evidence type="ECO:0000313" key="3">
    <source>
        <dbReference type="EMBL" id="PYC63885.1"/>
    </source>
</evidence>
<dbReference type="AlphaFoldDB" id="A0A318NF92"/>
<gene>
    <name evidence="3" type="ORF">C7C45_31180</name>
</gene>
<dbReference type="PANTHER" id="PTHR43625">
    <property type="entry name" value="AFLATOXIN B1 ALDEHYDE REDUCTASE"/>
    <property type="match status" value="1"/>
</dbReference>
<dbReference type="OrthoDB" id="3170516at2"/>
<evidence type="ECO:0000256" key="1">
    <source>
        <dbReference type="ARBA" id="ARBA00023002"/>
    </source>
</evidence>
<dbReference type="InterPro" id="IPR050791">
    <property type="entry name" value="Aldo-Keto_reductase"/>
</dbReference>
<dbReference type="RefSeq" id="WP_110568188.1">
    <property type="nucleotide sequence ID" value="NZ_PYBV01000058.1"/>
</dbReference>
<dbReference type="InterPro" id="IPR020471">
    <property type="entry name" value="AKR"/>
</dbReference>
<evidence type="ECO:0000259" key="2">
    <source>
        <dbReference type="Pfam" id="PF00248"/>
    </source>
</evidence>
<name>A0A318NF92_9ACTN</name>
<evidence type="ECO:0000313" key="4">
    <source>
        <dbReference type="Proteomes" id="UP000248333"/>
    </source>
</evidence>
<protein>
    <submittedName>
        <fullName evidence="3">Aldo/keto reductase</fullName>
    </submittedName>
</protein>
<dbReference type="PANTHER" id="PTHR43625:SF40">
    <property type="entry name" value="ALDO-KETO REDUCTASE YAKC [NADP(+)]"/>
    <property type="match status" value="1"/>
</dbReference>
<dbReference type="GO" id="GO:0005737">
    <property type="term" value="C:cytoplasm"/>
    <property type="evidence" value="ECO:0007669"/>
    <property type="project" value="TreeGrafter"/>
</dbReference>
<accession>A0A318NF92</accession>
<sequence>MHTTLLGTSGPAIGRIGLGCMGMSWAYDEPGRDDTASIAVIHRALDLGVNLIDTADAYGPFTNEYLVGRALAGRRADAVLATKVGLVVDGSRTMHRNGRPEHIRASIDASLLRLGTDHVDLYQLHRVDPAVGLEESWGALAEVVKAGKARAIGLSEVGVEEIELAAAIHPVASVQSEFSLWSRDVLENGVLAHTAARGITLLPFSPLGRGFLTGAIRSSADLPRGDWRHGSPRFQPTEIDANQALVERIEAVAARLETRPAQVALAWLLAQGGHVVPIPGTKTARYLEQNAASAELTLDAATLAELDTLPAPSAPRY</sequence>
<reference evidence="3 4" key="1">
    <citation type="submission" date="2018-03" db="EMBL/GenBank/DDBJ databases">
        <title>Bioinformatic expansion and discovery of thiopeptide antibiotics.</title>
        <authorList>
            <person name="Schwalen C.J."/>
            <person name="Hudson G.A."/>
            <person name="Mitchell D.A."/>
        </authorList>
    </citation>
    <scope>NUCLEOTIDE SEQUENCE [LARGE SCALE GENOMIC DNA]</scope>
    <source>
        <strain evidence="3 4">NRRL 8041</strain>
    </source>
</reference>
<comment type="caution">
    <text evidence="3">The sequence shown here is derived from an EMBL/GenBank/DDBJ whole genome shotgun (WGS) entry which is preliminary data.</text>
</comment>
<dbReference type="Pfam" id="PF00248">
    <property type="entry name" value="Aldo_ket_red"/>
    <property type="match status" value="1"/>
</dbReference>
<dbReference type="SUPFAM" id="SSF51430">
    <property type="entry name" value="NAD(P)-linked oxidoreductase"/>
    <property type="match status" value="1"/>
</dbReference>
<dbReference type="InterPro" id="IPR023210">
    <property type="entry name" value="NADP_OxRdtase_dom"/>
</dbReference>
<dbReference type="Proteomes" id="UP000248333">
    <property type="component" value="Unassembled WGS sequence"/>
</dbReference>
<dbReference type="InterPro" id="IPR036812">
    <property type="entry name" value="NAD(P)_OxRdtase_dom_sf"/>
</dbReference>
<dbReference type="GO" id="GO:0016491">
    <property type="term" value="F:oxidoreductase activity"/>
    <property type="evidence" value="ECO:0007669"/>
    <property type="project" value="UniProtKB-KW"/>
</dbReference>
<organism evidence="3 4">
    <name type="scientific">Micromonospora arborensis</name>
    <dbReference type="NCBI Taxonomy" id="2116518"/>
    <lineage>
        <taxon>Bacteria</taxon>
        <taxon>Bacillati</taxon>
        <taxon>Actinomycetota</taxon>
        <taxon>Actinomycetes</taxon>
        <taxon>Micromonosporales</taxon>
        <taxon>Micromonosporaceae</taxon>
        <taxon>Micromonospora</taxon>
    </lineage>
</organism>
<proteinExistence type="predicted"/>
<feature type="domain" description="NADP-dependent oxidoreductase" evidence="2">
    <location>
        <begin position="15"/>
        <end position="308"/>
    </location>
</feature>
<keyword evidence="1" id="KW-0560">Oxidoreductase</keyword>